<reference evidence="1 2" key="1">
    <citation type="journal article" date="2014" name="Nat. Commun.">
        <title>Molecular traces of alternative social organization in a termite genome.</title>
        <authorList>
            <person name="Terrapon N."/>
            <person name="Li C."/>
            <person name="Robertson H.M."/>
            <person name="Ji L."/>
            <person name="Meng X."/>
            <person name="Booth W."/>
            <person name="Chen Z."/>
            <person name="Childers C.P."/>
            <person name="Glastad K.M."/>
            <person name="Gokhale K."/>
            <person name="Gowin J."/>
            <person name="Gronenberg W."/>
            <person name="Hermansen R.A."/>
            <person name="Hu H."/>
            <person name="Hunt B.G."/>
            <person name="Huylmans A.K."/>
            <person name="Khalil S.M."/>
            <person name="Mitchell R.D."/>
            <person name="Munoz-Torres M.C."/>
            <person name="Mustard J.A."/>
            <person name="Pan H."/>
            <person name="Reese J.T."/>
            <person name="Scharf M.E."/>
            <person name="Sun F."/>
            <person name="Vogel H."/>
            <person name="Xiao J."/>
            <person name="Yang W."/>
            <person name="Yang Z."/>
            <person name="Yang Z."/>
            <person name="Zhou J."/>
            <person name="Zhu J."/>
            <person name="Brent C.S."/>
            <person name="Elsik C.G."/>
            <person name="Goodisman M.A."/>
            <person name="Liberles D.A."/>
            <person name="Roe R.M."/>
            <person name="Vargo E.L."/>
            <person name="Vilcinskas A."/>
            <person name="Wang J."/>
            <person name="Bornberg-Bauer E."/>
            <person name="Korb J."/>
            <person name="Zhang G."/>
            <person name="Liebig J."/>
        </authorList>
    </citation>
    <scope>NUCLEOTIDE SEQUENCE [LARGE SCALE GENOMIC DNA]</scope>
    <source>
        <tissue evidence="1">Whole organism</tissue>
    </source>
</reference>
<dbReference type="InParanoid" id="A0A067QFX6"/>
<keyword evidence="2" id="KW-1185">Reference proteome</keyword>
<proteinExistence type="predicted"/>
<sequence length="79" mass="9514">MGCNISLKMHFLNSHLDVFLNNLGSVSDEHDERFHQDISTLERRYQGKWRASMKADYFWSVVRDAPEVKYRRKAKRQRL</sequence>
<dbReference type="eggNOG" id="ENOG502QV3V">
    <property type="taxonomic scope" value="Eukaryota"/>
</dbReference>
<name>A0A067QFX6_ZOONE</name>
<dbReference type="AlphaFoldDB" id="A0A067QFX6"/>
<gene>
    <name evidence="1" type="ORF">L798_04105</name>
</gene>
<evidence type="ECO:0000313" key="2">
    <source>
        <dbReference type="Proteomes" id="UP000027135"/>
    </source>
</evidence>
<dbReference type="PANTHER" id="PTHR46114">
    <property type="entry name" value="APPLE DOMAIN-CONTAINING PROTEIN"/>
    <property type="match status" value="1"/>
</dbReference>
<protein>
    <submittedName>
        <fullName evidence="1">Uncharacterized protein</fullName>
    </submittedName>
</protein>
<accession>A0A067QFX6</accession>
<dbReference type="PANTHER" id="PTHR46114:SF2">
    <property type="entry name" value="CULLIN N-TERMINAL DOMAIN-CONTAINING PROTEIN"/>
    <property type="match status" value="1"/>
</dbReference>
<organism evidence="1 2">
    <name type="scientific">Zootermopsis nevadensis</name>
    <name type="common">Dampwood termite</name>
    <dbReference type="NCBI Taxonomy" id="136037"/>
    <lineage>
        <taxon>Eukaryota</taxon>
        <taxon>Metazoa</taxon>
        <taxon>Ecdysozoa</taxon>
        <taxon>Arthropoda</taxon>
        <taxon>Hexapoda</taxon>
        <taxon>Insecta</taxon>
        <taxon>Pterygota</taxon>
        <taxon>Neoptera</taxon>
        <taxon>Polyneoptera</taxon>
        <taxon>Dictyoptera</taxon>
        <taxon>Blattodea</taxon>
        <taxon>Blattoidea</taxon>
        <taxon>Termitoidae</taxon>
        <taxon>Termopsidae</taxon>
        <taxon>Zootermopsis</taxon>
    </lineage>
</organism>
<dbReference type="EMBL" id="KK853561">
    <property type="protein sequence ID" value="KDR06722.1"/>
    <property type="molecule type" value="Genomic_DNA"/>
</dbReference>
<dbReference type="Proteomes" id="UP000027135">
    <property type="component" value="Unassembled WGS sequence"/>
</dbReference>
<evidence type="ECO:0000313" key="1">
    <source>
        <dbReference type="EMBL" id="KDR06722.1"/>
    </source>
</evidence>